<proteinExistence type="predicted"/>
<dbReference type="Gene3D" id="3.30.2310.20">
    <property type="entry name" value="RelE-like"/>
    <property type="match status" value="1"/>
</dbReference>
<evidence type="ECO:0000313" key="3">
    <source>
        <dbReference type="Proteomes" id="UP000178943"/>
    </source>
</evidence>
<sequence>MKFRIEKSFARDVDKIYDKRVLKKLRTIISMFEKVETIYEIPHVKKMEGYNTYYRIKISDYRLGIEMISTKEAILVRFLHRKDIYKYFPRKKQK</sequence>
<accession>A0A1F5VDM5</accession>
<reference evidence="2 3" key="1">
    <citation type="journal article" date="2016" name="Nat. Commun.">
        <title>Thousands of microbial genomes shed light on interconnected biogeochemical processes in an aquifer system.</title>
        <authorList>
            <person name="Anantharaman K."/>
            <person name="Brown C.T."/>
            <person name="Hug L.A."/>
            <person name="Sharon I."/>
            <person name="Castelle C.J."/>
            <person name="Probst A.J."/>
            <person name="Thomas B.C."/>
            <person name="Singh A."/>
            <person name="Wilkins M.J."/>
            <person name="Karaoz U."/>
            <person name="Brodie E.L."/>
            <person name="Williams K.H."/>
            <person name="Hubbard S.S."/>
            <person name="Banfield J.F."/>
        </authorList>
    </citation>
    <scope>NUCLEOTIDE SEQUENCE [LARGE SCALE GENOMIC DNA]</scope>
</reference>
<dbReference type="EMBL" id="MFGW01000193">
    <property type="protein sequence ID" value="OGF61532.1"/>
    <property type="molecule type" value="Genomic_DNA"/>
</dbReference>
<dbReference type="Pfam" id="PF05016">
    <property type="entry name" value="ParE_toxin"/>
    <property type="match status" value="1"/>
</dbReference>
<dbReference type="STRING" id="1817863.A2Y62_01760"/>
<keyword evidence="1" id="KW-1277">Toxin-antitoxin system</keyword>
<dbReference type="AlphaFoldDB" id="A0A1F5VDM5"/>
<organism evidence="2 3">
    <name type="scientific">Candidatus Fischerbacteria bacterium RBG_13_37_8</name>
    <dbReference type="NCBI Taxonomy" id="1817863"/>
    <lineage>
        <taxon>Bacteria</taxon>
        <taxon>Candidatus Fischeribacteriota</taxon>
    </lineage>
</organism>
<evidence type="ECO:0008006" key="4">
    <source>
        <dbReference type="Google" id="ProtNLM"/>
    </source>
</evidence>
<comment type="caution">
    <text evidence="2">The sequence shown here is derived from an EMBL/GenBank/DDBJ whole genome shotgun (WGS) entry which is preliminary data.</text>
</comment>
<dbReference type="Proteomes" id="UP000178943">
    <property type="component" value="Unassembled WGS sequence"/>
</dbReference>
<evidence type="ECO:0000313" key="2">
    <source>
        <dbReference type="EMBL" id="OGF61532.1"/>
    </source>
</evidence>
<protein>
    <recommendedName>
        <fullName evidence="4">Plasmid stabilization protein</fullName>
    </recommendedName>
</protein>
<name>A0A1F5VDM5_9BACT</name>
<dbReference type="SUPFAM" id="SSF143011">
    <property type="entry name" value="RelE-like"/>
    <property type="match status" value="1"/>
</dbReference>
<dbReference type="InterPro" id="IPR035093">
    <property type="entry name" value="RelE/ParE_toxin_dom_sf"/>
</dbReference>
<dbReference type="InterPro" id="IPR007712">
    <property type="entry name" value="RelE/ParE_toxin"/>
</dbReference>
<evidence type="ECO:0000256" key="1">
    <source>
        <dbReference type="ARBA" id="ARBA00022649"/>
    </source>
</evidence>
<gene>
    <name evidence="2" type="ORF">A2Y62_01760</name>
</gene>